<dbReference type="AlphaFoldDB" id="A0A1R3KRJ9"/>
<sequence length="250" mass="28424">MNMAASSCMRDMFHFARISRLHILECVMNTALSAIKKVLVLFHRLQPLVAAMGWDLLSGKTMLRQNLMQLLWTSKSQVWLEESSLYENRSDEVFPISLKFGSANFGCGGSTRFPMTNFDELDPFCAIAIRSYNEKNNSKYEFLKVEKADGEGITYFVMYYHITFLACENAITRTFQTKACMDYRNRSIIEIEFCDLLPKMSVSLEKQGGFGDPDPLRFDCPGNIPMACSVRTGGDKNHGVNVILDIKDVR</sequence>
<evidence type="ECO:0000313" key="2">
    <source>
        <dbReference type="Proteomes" id="UP000188268"/>
    </source>
</evidence>
<reference evidence="1 2" key="1">
    <citation type="submission" date="2013-09" db="EMBL/GenBank/DDBJ databases">
        <title>Corchorus capsularis genome sequencing.</title>
        <authorList>
            <person name="Alam M."/>
            <person name="Haque M.S."/>
            <person name="Islam M.S."/>
            <person name="Emdad E.M."/>
            <person name="Islam M.M."/>
            <person name="Ahmed B."/>
            <person name="Halim A."/>
            <person name="Hossen Q.M.M."/>
            <person name="Hossain M.Z."/>
            <person name="Ahmed R."/>
            <person name="Khan M.M."/>
            <person name="Islam R."/>
            <person name="Rashid M.M."/>
            <person name="Khan S.A."/>
            <person name="Rahman M.S."/>
            <person name="Alam M."/>
        </authorList>
    </citation>
    <scope>NUCLEOTIDE SEQUENCE [LARGE SCALE GENOMIC DNA]</scope>
    <source>
        <strain evidence="2">cv. CVL-1</strain>
        <tissue evidence="1">Whole seedling</tissue>
    </source>
</reference>
<organism evidence="1 2">
    <name type="scientific">Corchorus capsularis</name>
    <name type="common">Jute</name>
    <dbReference type="NCBI Taxonomy" id="210143"/>
    <lineage>
        <taxon>Eukaryota</taxon>
        <taxon>Viridiplantae</taxon>
        <taxon>Streptophyta</taxon>
        <taxon>Embryophyta</taxon>
        <taxon>Tracheophyta</taxon>
        <taxon>Spermatophyta</taxon>
        <taxon>Magnoliopsida</taxon>
        <taxon>eudicotyledons</taxon>
        <taxon>Gunneridae</taxon>
        <taxon>Pentapetalae</taxon>
        <taxon>rosids</taxon>
        <taxon>malvids</taxon>
        <taxon>Malvales</taxon>
        <taxon>Malvaceae</taxon>
        <taxon>Grewioideae</taxon>
        <taxon>Apeibeae</taxon>
        <taxon>Corchorus</taxon>
    </lineage>
</organism>
<protein>
    <submittedName>
        <fullName evidence="1">Uncharacterized protein</fullName>
    </submittedName>
</protein>
<dbReference type="PANTHER" id="PTHR35478">
    <property type="entry name" value="ZINC FINGER FYVE DOMAIN PROTEIN"/>
    <property type="match status" value="1"/>
</dbReference>
<dbReference type="STRING" id="210143.A0A1R3KRJ9"/>
<dbReference type="EMBL" id="AWWV01003080">
    <property type="protein sequence ID" value="OMP09679.1"/>
    <property type="molecule type" value="Genomic_DNA"/>
</dbReference>
<dbReference type="Proteomes" id="UP000188268">
    <property type="component" value="Unassembled WGS sequence"/>
</dbReference>
<dbReference type="InterPro" id="IPR046350">
    <property type="entry name" value="Cystatin_sf"/>
</dbReference>
<evidence type="ECO:0000313" key="1">
    <source>
        <dbReference type="EMBL" id="OMP09679.1"/>
    </source>
</evidence>
<proteinExistence type="predicted"/>
<comment type="caution">
    <text evidence="1">The sequence shown here is derived from an EMBL/GenBank/DDBJ whole genome shotgun (WGS) entry which is preliminary data.</text>
</comment>
<dbReference type="PANTHER" id="PTHR35478:SF1">
    <property type="entry name" value="ZINC FINGER FYVE DOMAIN-CONTAINING PROTEIN 26"/>
    <property type="match status" value="1"/>
</dbReference>
<keyword evidence="2" id="KW-1185">Reference proteome</keyword>
<name>A0A1R3KRJ9_COCAP</name>
<gene>
    <name evidence="1" type="ORF">CCACVL1_01052</name>
</gene>
<dbReference type="OrthoDB" id="1735313at2759"/>
<dbReference type="Gramene" id="OMP09679">
    <property type="protein sequence ID" value="OMP09679"/>
    <property type="gene ID" value="CCACVL1_01052"/>
</dbReference>
<accession>A0A1R3KRJ9</accession>
<dbReference type="SUPFAM" id="SSF54403">
    <property type="entry name" value="Cystatin/monellin"/>
    <property type="match status" value="1"/>
</dbReference>